<keyword evidence="1" id="KW-0472">Membrane</keyword>
<organism evidence="2 3">
    <name type="scientific">Armillaria tabescens</name>
    <name type="common">Ringless honey mushroom</name>
    <name type="synonym">Agaricus tabescens</name>
    <dbReference type="NCBI Taxonomy" id="1929756"/>
    <lineage>
        <taxon>Eukaryota</taxon>
        <taxon>Fungi</taxon>
        <taxon>Dikarya</taxon>
        <taxon>Basidiomycota</taxon>
        <taxon>Agaricomycotina</taxon>
        <taxon>Agaricomycetes</taxon>
        <taxon>Agaricomycetidae</taxon>
        <taxon>Agaricales</taxon>
        <taxon>Marasmiineae</taxon>
        <taxon>Physalacriaceae</taxon>
        <taxon>Desarmillaria</taxon>
    </lineage>
</organism>
<evidence type="ECO:0000256" key="1">
    <source>
        <dbReference type="SAM" id="Phobius"/>
    </source>
</evidence>
<sequence length="59" mass="6761">MTMGHTPDFENIKSRCGGKIIIITLAFHTRMAVLLRLCGLIIHSTRNQLIRRMILIKVD</sequence>
<evidence type="ECO:0000313" key="2">
    <source>
        <dbReference type="EMBL" id="KAK0466104.1"/>
    </source>
</evidence>
<dbReference type="GeneID" id="85363640"/>
<accession>A0AA39NI83</accession>
<keyword evidence="3" id="KW-1185">Reference proteome</keyword>
<protein>
    <submittedName>
        <fullName evidence="2">Uncharacterized protein</fullName>
    </submittedName>
</protein>
<feature type="transmembrane region" description="Helical" evidence="1">
    <location>
        <begin position="20"/>
        <end position="42"/>
    </location>
</feature>
<dbReference type="RefSeq" id="XP_060336931.1">
    <property type="nucleotide sequence ID" value="XM_060480092.1"/>
</dbReference>
<evidence type="ECO:0000313" key="3">
    <source>
        <dbReference type="Proteomes" id="UP001175211"/>
    </source>
</evidence>
<keyword evidence="1" id="KW-0812">Transmembrane</keyword>
<comment type="caution">
    <text evidence="2">The sequence shown here is derived from an EMBL/GenBank/DDBJ whole genome shotgun (WGS) entry which is preliminary data.</text>
</comment>
<gene>
    <name evidence="2" type="ORF">EV420DRAFT_1743946</name>
</gene>
<dbReference type="AlphaFoldDB" id="A0AA39NI83"/>
<keyword evidence="1" id="KW-1133">Transmembrane helix</keyword>
<proteinExistence type="predicted"/>
<reference evidence="2" key="1">
    <citation type="submission" date="2023-06" db="EMBL/GenBank/DDBJ databases">
        <authorList>
            <consortium name="Lawrence Berkeley National Laboratory"/>
            <person name="Ahrendt S."/>
            <person name="Sahu N."/>
            <person name="Indic B."/>
            <person name="Wong-Bajracharya J."/>
            <person name="Merenyi Z."/>
            <person name="Ke H.-M."/>
            <person name="Monk M."/>
            <person name="Kocsube S."/>
            <person name="Drula E."/>
            <person name="Lipzen A."/>
            <person name="Balint B."/>
            <person name="Henrissat B."/>
            <person name="Andreopoulos B."/>
            <person name="Martin F.M."/>
            <person name="Harder C.B."/>
            <person name="Rigling D."/>
            <person name="Ford K.L."/>
            <person name="Foster G.D."/>
            <person name="Pangilinan J."/>
            <person name="Papanicolaou A."/>
            <person name="Barry K."/>
            <person name="LaButti K."/>
            <person name="Viragh M."/>
            <person name="Koriabine M."/>
            <person name="Yan M."/>
            <person name="Riley R."/>
            <person name="Champramary S."/>
            <person name="Plett K.L."/>
            <person name="Tsai I.J."/>
            <person name="Slot J."/>
            <person name="Sipos G."/>
            <person name="Plett J."/>
            <person name="Nagy L.G."/>
            <person name="Grigoriev I.V."/>
        </authorList>
    </citation>
    <scope>NUCLEOTIDE SEQUENCE</scope>
    <source>
        <strain evidence="2">CCBAS 213</strain>
    </source>
</reference>
<dbReference type="Proteomes" id="UP001175211">
    <property type="component" value="Unassembled WGS sequence"/>
</dbReference>
<name>A0AA39NI83_ARMTA</name>
<dbReference type="EMBL" id="JAUEPS010000004">
    <property type="protein sequence ID" value="KAK0466104.1"/>
    <property type="molecule type" value="Genomic_DNA"/>
</dbReference>